<feature type="domain" description="Kinesin motor" evidence="8">
    <location>
        <begin position="1"/>
        <end position="28"/>
    </location>
</feature>
<feature type="coiled-coil region" evidence="6">
    <location>
        <begin position="39"/>
        <end position="101"/>
    </location>
</feature>
<dbReference type="PROSITE" id="PS50067">
    <property type="entry name" value="KINESIN_MOTOR_2"/>
    <property type="match status" value="1"/>
</dbReference>
<name>A0A814Q8W3_9BILA</name>
<feature type="region of interest" description="Disordered" evidence="7">
    <location>
        <begin position="434"/>
        <end position="465"/>
    </location>
</feature>
<keyword evidence="2" id="KW-0067">ATP-binding</keyword>
<comment type="caution">
    <text evidence="5">Lacks conserved residue(s) required for the propagation of feature annotation.</text>
</comment>
<dbReference type="InterPro" id="IPR001752">
    <property type="entry name" value="Kinesin_motor_dom"/>
</dbReference>
<dbReference type="Gene3D" id="3.40.850.10">
    <property type="entry name" value="Kinesin motor domain"/>
    <property type="match status" value="1"/>
</dbReference>
<comment type="caution">
    <text evidence="9">The sequence shown here is derived from an EMBL/GenBank/DDBJ whole genome shotgun (WGS) entry which is preliminary data.</text>
</comment>
<keyword evidence="4" id="KW-0505">Motor protein</keyword>
<dbReference type="PANTHER" id="PTHR47117">
    <property type="entry name" value="STAR-RELATED LIPID TRANSFER PROTEIN 9"/>
    <property type="match status" value="1"/>
</dbReference>
<dbReference type="InterPro" id="IPR008984">
    <property type="entry name" value="SMAD_FHA_dom_sf"/>
</dbReference>
<evidence type="ECO:0000256" key="3">
    <source>
        <dbReference type="ARBA" id="ARBA00023054"/>
    </source>
</evidence>
<dbReference type="InterPro" id="IPR036961">
    <property type="entry name" value="Kinesin_motor_dom_sf"/>
</dbReference>
<evidence type="ECO:0000256" key="5">
    <source>
        <dbReference type="PROSITE-ProRule" id="PRU00283"/>
    </source>
</evidence>
<dbReference type="Gene3D" id="2.60.200.20">
    <property type="match status" value="1"/>
</dbReference>
<organism evidence="9 10">
    <name type="scientific">Adineta steineri</name>
    <dbReference type="NCBI Taxonomy" id="433720"/>
    <lineage>
        <taxon>Eukaryota</taxon>
        <taxon>Metazoa</taxon>
        <taxon>Spiralia</taxon>
        <taxon>Gnathifera</taxon>
        <taxon>Rotifera</taxon>
        <taxon>Eurotatoria</taxon>
        <taxon>Bdelloidea</taxon>
        <taxon>Adinetida</taxon>
        <taxon>Adinetidae</taxon>
        <taxon>Adineta</taxon>
    </lineage>
</organism>
<evidence type="ECO:0000256" key="4">
    <source>
        <dbReference type="ARBA" id="ARBA00023175"/>
    </source>
</evidence>
<dbReference type="GO" id="GO:0005524">
    <property type="term" value="F:ATP binding"/>
    <property type="evidence" value="ECO:0007669"/>
    <property type="project" value="UniProtKB-KW"/>
</dbReference>
<evidence type="ECO:0000256" key="2">
    <source>
        <dbReference type="ARBA" id="ARBA00022840"/>
    </source>
</evidence>
<evidence type="ECO:0000256" key="6">
    <source>
        <dbReference type="SAM" id="Coils"/>
    </source>
</evidence>
<dbReference type="Proteomes" id="UP000663845">
    <property type="component" value="Unassembled WGS sequence"/>
</dbReference>
<dbReference type="EMBL" id="CAJNOG010000250">
    <property type="protein sequence ID" value="CAF1116246.1"/>
    <property type="molecule type" value="Genomic_DNA"/>
</dbReference>
<dbReference type="GO" id="GO:0003777">
    <property type="term" value="F:microtubule motor activity"/>
    <property type="evidence" value="ECO:0007669"/>
    <property type="project" value="InterPro"/>
</dbReference>
<accession>A0A814Q8W3</accession>
<dbReference type="GO" id="GO:0007018">
    <property type="term" value="P:microtubule-based movement"/>
    <property type="evidence" value="ECO:0007669"/>
    <property type="project" value="InterPro"/>
</dbReference>
<evidence type="ECO:0000313" key="9">
    <source>
        <dbReference type="EMBL" id="CAF1116246.1"/>
    </source>
</evidence>
<sequence>MIAALSPADINYDETLSTLRFADRVKRIKNVAVINENPTEKLIRQLKEENQRLKLLIETGNYNLQLDVKPGMTDQDIEIVRKQMEEEINLQIQNNQKTLQDSNISWDTKLKNAQLDDKNSSTSLKSTQSDQIVPYLANLNEDPMLSYIICHYLHTDEITIGSRDCTIYLNGLIILERHAILRHSNTNVYQLIPAEATAKIKVNGYNLTGDIFLHDKDRILFGANHLYVFLNSKEQKESPADLPNIITWEFAQKEIAKIKGYSFGNNLTELTLLHKKYIRLEQKEKRIQQLCRDWENHNDYAKFYKLVSSIVFSSGTKLKPGPNAEKTENNMEIYLFGVEEQEYLDDAGRADSEKQKYWDEYYTKMATKQRRVSLSYRVSTRRPTLIQRSSNSGSNLLSIVHESDGNEQSHEGRISAAHVDNVYLHERPNIPLWKRTVKSGNPSKTNDAKRPSTNHEKNSTTCVIQ</sequence>
<comment type="similarity">
    <text evidence="5">Belongs to the TRAFAC class myosin-kinesin ATPase superfamily. Kinesin family.</text>
</comment>
<dbReference type="SUPFAM" id="SSF49879">
    <property type="entry name" value="SMAD/FHA domain"/>
    <property type="match status" value="1"/>
</dbReference>
<keyword evidence="1" id="KW-0547">Nucleotide-binding</keyword>
<protein>
    <recommendedName>
        <fullName evidence="8">Kinesin motor domain-containing protein</fullName>
    </recommendedName>
</protein>
<dbReference type="GO" id="GO:0008017">
    <property type="term" value="F:microtubule binding"/>
    <property type="evidence" value="ECO:0007669"/>
    <property type="project" value="InterPro"/>
</dbReference>
<dbReference type="InterPro" id="IPR000253">
    <property type="entry name" value="FHA_dom"/>
</dbReference>
<dbReference type="AlphaFoldDB" id="A0A814Q8W3"/>
<keyword evidence="3 6" id="KW-0175">Coiled coil</keyword>
<evidence type="ECO:0000313" key="10">
    <source>
        <dbReference type="Proteomes" id="UP000663845"/>
    </source>
</evidence>
<evidence type="ECO:0000256" key="7">
    <source>
        <dbReference type="SAM" id="MobiDB-lite"/>
    </source>
</evidence>
<proteinExistence type="inferred from homology"/>
<dbReference type="SUPFAM" id="SSF52540">
    <property type="entry name" value="P-loop containing nucleoside triphosphate hydrolases"/>
    <property type="match status" value="1"/>
</dbReference>
<feature type="compositionally biased region" description="Basic and acidic residues" evidence="7">
    <location>
        <begin position="446"/>
        <end position="458"/>
    </location>
</feature>
<evidence type="ECO:0000259" key="8">
    <source>
        <dbReference type="PROSITE" id="PS50067"/>
    </source>
</evidence>
<gene>
    <name evidence="9" type="ORF">JYZ213_LOCUS22221</name>
</gene>
<dbReference type="InterPro" id="IPR027417">
    <property type="entry name" value="P-loop_NTPase"/>
</dbReference>
<evidence type="ECO:0000256" key="1">
    <source>
        <dbReference type="ARBA" id="ARBA00022741"/>
    </source>
</evidence>
<dbReference type="Pfam" id="PF00498">
    <property type="entry name" value="FHA"/>
    <property type="match status" value="1"/>
</dbReference>
<reference evidence="9" key="1">
    <citation type="submission" date="2021-02" db="EMBL/GenBank/DDBJ databases">
        <authorList>
            <person name="Nowell W R."/>
        </authorList>
    </citation>
    <scope>NUCLEOTIDE SEQUENCE</scope>
</reference>